<dbReference type="KEGG" id="nnu:109115232"/>
<dbReference type="Proteomes" id="UP000189703">
    <property type="component" value="Unplaced"/>
</dbReference>
<keyword evidence="2" id="KW-1185">Reference proteome</keyword>
<evidence type="ECO:0000259" key="1">
    <source>
        <dbReference type="Pfam" id="PF00078"/>
    </source>
</evidence>
<dbReference type="Pfam" id="PF00078">
    <property type="entry name" value="RVT_1"/>
    <property type="match status" value="1"/>
</dbReference>
<organism evidence="2 3">
    <name type="scientific">Nelumbo nucifera</name>
    <name type="common">Sacred lotus</name>
    <dbReference type="NCBI Taxonomy" id="4432"/>
    <lineage>
        <taxon>Eukaryota</taxon>
        <taxon>Viridiplantae</taxon>
        <taxon>Streptophyta</taxon>
        <taxon>Embryophyta</taxon>
        <taxon>Tracheophyta</taxon>
        <taxon>Spermatophyta</taxon>
        <taxon>Magnoliopsida</taxon>
        <taxon>Proteales</taxon>
        <taxon>Nelumbonaceae</taxon>
        <taxon>Nelumbo</taxon>
    </lineage>
</organism>
<dbReference type="InParanoid" id="A0A1U8Q903"/>
<evidence type="ECO:0000313" key="2">
    <source>
        <dbReference type="Proteomes" id="UP000189703"/>
    </source>
</evidence>
<dbReference type="InterPro" id="IPR000477">
    <property type="entry name" value="RT_dom"/>
</dbReference>
<dbReference type="OrthoDB" id="1934719at2759"/>
<dbReference type="RefSeq" id="XP_019054565.1">
    <property type="nucleotide sequence ID" value="XM_019199020.1"/>
</dbReference>
<dbReference type="OMA" id="RIHASHR"/>
<dbReference type="AlphaFoldDB" id="A0A1U8Q903"/>
<protein>
    <submittedName>
        <fullName evidence="3">Uncharacterized protein LOC109115232</fullName>
    </submittedName>
</protein>
<proteinExistence type="predicted"/>
<feature type="domain" description="Reverse transcriptase" evidence="1">
    <location>
        <begin position="148"/>
        <end position="229"/>
    </location>
</feature>
<dbReference type="PANTHER" id="PTHR19446">
    <property type="entry name" value="REVERSE TRANSCRIPTASES"/>
    <property type="match status" value="1"/>
</dbReference>
<sequence>MELNYLLETEELFWNQRSRSDWLRDADRNTAYFHIQATNRRWKNTIYGLYNDHGCWITAKQNEFLCRSPSEEEIKSALFSIGSLKAPGPDGIVAISYQKCWAEIGSEFPIFIKEIFQNPEMIREVNDTILTLIPKGEKVKLVRDLWSIGLMNVPYKAMVKVIVNRLKSLMDQLLTPLQNAFTPGRHIHDNHTIVVEVVHSLNHLKGRPGCFALKLDLSKAYDRMEWKFLEWVHRQKGFLSLLL</sequence>
<gene>
    <name evidence="3" type="primary">LOC109115232</name>
</gene>
<name>A0A1U8Q903_NELNU</name>
<evidence type="ECO:0000313" key="3">
    <source>
        <dbReference type="RefSeq" id="XP_019054565.1"/>
    </source>
</evidence>
<reference evidence="3" key="1">
    <citation type="submission" date="2025-08" db="UniProtKB">
        <authorList>
            <consortium name="RefSeq"/>
        </authorList>
    </citation>
    <scope>IDENTIFICATION</scope>
</reference>
<accession>A0A1U8Q903</accession>
<dbReference type="GeneID" id="109115232"/>